<dbReference type="Pfam" id="PF02879">
    <property type="entry name" value="PGM_PMM_II"/>
    <property type="match status" value="1"/>
</dbReference>
<comment type="cofactor">
    <cofactor evidence="1">
        <name>Mg(2+)</name>
        <dbReference type="ChEBI" id="CHEBI:18420"/>
    </cofactor>
</comment>
<dbReference type="PANTHER" id="PTHR42946">
    <property type="entry name" value="PHOSPHOHEXOSE MUTASE"/>
    <property type="match status" value="1"/>
</dbReference>
<dbReference type="GO" id="GO:0006048">
    <property type="term" value="P:UDP-N-acetylglucosamine biosynthetic process"/>
    <property type="evidence" value="ECO:0007669"/>
    <property type="project" value="TreeGrafter"/>
</dbReference>
<evidence type="ECO:0000256" key="4">
    <source>
        <dbReference type="ARBA" id="ARBA00022723"/>
    </source>
</evidence>
<dbReference type="PRINTS" id="PR00509">
    <property type="entry name" value="PGMPMM"/>
</dbReference>
<reference evidence="12 13" key="1">
    <citation type="submission" date="2014-06" db="EMBL/GenBank/DDBJ databases">
        <title>Genome sequence of the intracellular symbiont Blattabacterium cuenoti, strain CPU2 from the wood feeding cockroach Cryptocercus punctulatus.</title>
        <authorList>
            <person name="Kinjo Y."/>
            <person name="Ohkuma M."/>
            <person name="Tokuda G."/>
        </authorList>
    </citation>
    <scope>NUCLEOTIDE SEQUENCE [LARGE SCALE GENOMIC DNA]</scope>
    <source>
        <strain evidence="12 13">CPU2</strain>
    </source>
</reference>
<keyword evidence="5 7" id="KW-0460">Magnesium</keyword>
<sequence>MYFYNKKLNQFLILVKSSSGIRGTLGEKVGKGFSPIEIIKFSAGYVSWMKKKYKNKDKYLIVLGRDGRTTSSIFQQFLVITFQSLGVNVIDIGLSTTPTVGIAIINEKADGGVMLTASHNPKNWNGLKMFNSQGEFLSEKDIEKLFYIVEKEYFRFASFDQLGNYFYRKNYIHKHIEIILSLPLVDKEIIKKSRFKIVVDGINSTGGIAVPILLEEYFGSKVIKMHCIPHGDFIHNPEPIEKNLKSICKKVSEVKADLGISVDPDVDRVVFICENGDFFGEEYTLVSISDYILDNKIGSVVSTLSSSQALKDLSINKGVTYYATSVGEIHVVKKMKEVKAVIGGEGNGGIIYPDLRYGRDALVGIALFLTSIAKLSKIPLTKLKKRYSNYFMSKKKIRLSPNQKIGKILKNIKKIYQGEKMDFKDGIKIYFLNKEWIHIRKSNTENIIRIYIESPSRKRMNFLEKKILYEVKKNYD</sequence>
<dbReference type="Proteomes" id="UP000262607">
    <property type="component" value="Chromosome"/>
</dbReference>
<dbReference type="EMBL" id="AP014610">
    <property type="protein sequence ID" value="BBA17939.1"/>
    <property type="molecule type" value="Genomic_DNA"/>
</dbReference>
<evidence type="ECO:0000259" key="9">
    <source>
        <dbReference type="Pfam" id="PF02878"/>
    </source>
</evidence>
<dbReference type="Gene3D" id="3.30.310.50">
    <property type="entry name" value="Alpha-D-phosphohexomutase, C-terminal domain"/>
    <property type="match status" value="1"/>
</dbReference>
<keyword evidence="6" id="KW-0413">Isomerase</keyword>
<dbReference type="PANTHER" id="PTHR42946:SF1">
    <property type="entry name" value="PHOSPHOGLUCOMUTASE (ALPHA-D-GLUCOSE-1,6-BISPHOSPHATE-DEPENDENT)"/>
    <property type="match status" value="1"/>
</dbReference>
<dbReference type="InterPro" id="IPR005843">
    <property type="entry name" value="A-D-PHexomutase_C"/>
</dbReference>
<keyword evidence="4 7" id="KW-0479">Metal-binding</keyword>
<dbReference type="SUPFAM" id="SSF53738">
    <property type="entry name" value="Phosphoglucomutase, first 3 domains"/>
    <property type="match status" value="3"/>
</dbReference>
<dbReference type="Gene3D" id="3.40.120.10">
    <property type="entry name" value="Alpha-D-Glucose-1,6-Bisphosphate, subunit A, domain 3"/>
    <property type="match status" value="3"/>
</dbReference>
<dbReference type="InterPro" id="IPR050060">
    <property type="entry name" value="Phosphoglucosamine_mutase"/>
</dbReference>
<feature type="domain" description="Alpha-D-phosphohexomutase alpha/beta/alpha" evidence="9">
    <location>
        <begin position="18"/>
        <end position="154"/>
    </location>
</feature>
<dbReference type="GO" id="GO:0000287">
    <property type="term" value="F:magnesium ion binding"/>
    <property type="evidence" value="ECO:0007669"/>
    <property type="project" value="InterPro"/>
</dbReference>
<evidence type="ECO:0000256" key="1">
    <source>
        <dbReference type="ARBA" id="ARBA00001946"/>
    </source>
</evidence>
<dbReference type="GO" id="GO:0009252">
    <property type="term" value="P:peptidoglycan biosynthetic process"/>
    <property type="evidence" value="ECO:0007669"/>
    <property type="project" value="TreeGrafter"/>
</dbReference>
<dbReference type="GO" id="GO:0008966">
    <property type="term" value="F:phosphoglucosamine mutase activity"/>
    <property type="evidence" value="ECO:0007669"/>
    <property type="project" value="InterPro"/>
</dbReference>
<evidence type="ECO:0000256" key="6">
    <source>
        <dbReference type="ARBA" id="ARBA00023235"/>
    </source>
</evidence>
<evidence type="ECO:0000313" key="13">
    <source>
        <dbReference type="Proteomes" id="UP000262607"/>
    </source>
</evidence>
<dbReference type="InterPro" id="IPR024086">
    <property type="entry name" value="GlmM_arc-type"/>
</dbReference>
<proteinExistence type="inferred from homology"/>
<evidence type="ECO:0000256" key="7">
    <source>
        <dbReference type="RuleBase" id="RU004326"/>
    </source>
</evidence>
<feature type="domain" description="Alpha-D-phosphohexomutase alpha/beta/alpha" evidence="11">
    <location>
        <begin position="283"/>
        <end position="387"/>
    </location>
</feature>
<dbReference type="NCBIfam" id="TIGR03990">
    <property type="entry name" value="Arch_GlmM"/>
    <property type="match status" value="1"/>
</dbReference>
<keyword evidence="3" id="KW-0597">Phosphoprotein</keyword>
<comment type="similarity">
    <text evidence="2 7">Belongs to the phosphohexose mutase family.</text>
</comment>
<organism evidence="12 13">
    <name type="scientific">Blattabacterium punctulatus CPU2</name>
    <dbReference type="NCBI Taxonomy" id="1457032"/>
    <lineage>
        <taxon>Bacteria</taxon>
        <taxon>Pseudomonadati</taxon>
        <taxon>Bacteroidota</taxon>
        <taxon>Flavobacteriia</taxon>
        <taxon>Flavobacteriales</taxon>
        <taxon>Blattabacteriaceae</taxon>
        <taxon>Blattabacterium</taxon>
    </lineage>
</organism>
<dbReference type="Pfam" id="PF02878">
    <property type="entry name" value="PGM_PMM_I"/>
    <property type="match status" value="1"/>
</dbReference>
<dbReference type="InterPro" id="IPR016055">
    <property type="entry name" value="A-D-PHexomutase_a/b/a-I/II/III"/>
</dbReference>
<dbReference type="InterPro" id="IPR005845">
    <property type="entry name" value="A-D-PHexomutase_a/b/a-II"/>
</dbReference>
<evidence type="ECO:0000259" key="10">
    <source>
        <dbReference type="Pfam" id="PF02879"/>
    </source>
</evidence>
<gene>
    <name evidence="12" type="primary">manB</name>
    <name evidence="12" type="ORF">CPU2_455</name>
</gene>
<evidence type="ECO:0000256" key="5">
    <source>
        <dbReference type="ARBA" id="ARBA00022842"/>
    </source>
</evidence>
<name>A0AAD1CM65_9FLAO</name>
<evidence type="ECO:0000313" key="12">
    <source>
        <dbReference type="EMBL" id="BBA17939.1"/>
    </source>
</evidence>
<dbReference type="PROSITE" id="PS00710">
    <property type="entry name" value="PGM_PMM"/>
    <property type="match status" value="1"/>
</dbReference>
<evidence type="ECO:0000256" key="2">
    <source>
        <dbReference type="ARBA" id="ARBA00010231"/>
    </source>
</evidence>
<dbReference type="SUPFAM" id="SSF55957">
    <property type="entry name" value="Phosphoglucomutase, C-terminal domain"/>
    <property type="match status" value="1"/>
</dbReference>
<dbReference type="GO" id="GO:0004615">
    <property type="term" value="F:phosphomannomutase activity"/>
    <property type="evidence" value="ECO:0007669"/>
    <property type="project" value="TreeGrafter"/>
</dbReference>
<dbReference type="GO" id="GO:0005975">
    <property type="term" value="P:carbohydrate metabolic process"/>
    <property type="evidence" value="ECO:0007669"/>
    <property type="project" value="InterPro"/>
</dbReference>
<dbReference type="InterPro" id="IPR005844">
    <property type="entry name" value="A-D-PHexomutase_a/b/a-I"/>
</dbReference>
<dbReference type="InterPro" id="IPR005841">
    <property type="entry name" value="Alpha-D-phosphohexomutase_SF"/>
</dbReference>
<evidence type="ECO:0000259" key="11">
    <source>
        <dbReference type="Pfam" id="PF02880"/>
    </source>
</evidence>
<evidence type="ECO:0000256" key="3">
    <source>
        <dbReference type="ARBA" id="ARBA00022553"/>
    </source>
</evidence>
<protein>
    <submittedName>
        <fullName evidence="12">Phosphoglucomutase/phosphomannomutase family protein</fullName>
    </submittedName>
</protein>
<feature type="domain" description="Alpha-D-phosphohexomutase alpha/beta/alpha" evidence="10">
    <location>
        <begin position="185"/>
        <end position="276"/>
    </location>
</feature>
<dbReference type="InterPro" id="IPR016066">
    <property type="entry name" value="A-D-PHexomutase_CS"/>
</dbReference>
<dbReference type="InterPro" id="IPR036900">
    <property type="entry name" value="A-D-PHexomutase_C_sf"/>
</dbReference>
<dbReference type="GO" id="GO:0005829">
    <property type="term" value="C:cytosol"/>
    <property type="evidence" value="ECO:0007669"/>
    <property type="project" value="TreeGrafter"/>
</dbReference>
<feature type="domain" description="Alpha-D-phosphohexomutase C-terminal" evidence="8">
    <location>
        <begin position="402"/>
        <end position="465"/>
    </location>
</feature>
<dbReference type="InterPro" id="IPR005846">
    <property type="entry name" value="A-D-PHexomutase_a/b/a-III"/>
</dbReference>
<evidence type="ECO:0000259" key="8">
    <source>
        <dbReference type="Pfam" id="PF00408"/>
    </source>
</evidence>
<dbReference type="Pfam" id="PF02880">
    <property type="entry name" value="PGM_PMM_III"/>
    <property type="match status" value="1"/>
</dbReference>
<dbReference type="AlphaFoldDB" id="A0AAD1CM65"/>
<dbReference type="Pfam" id="PF00408">
    <property type="entry name" value="PGM_PMM_IV"/>
    <property type="match status" value="1"/>
</dbReference>
<accession>A0AAD1CM65</accession>